<dbReference type="EMBL" id="BPQJ01000025">
    <property type="protein sequence ID" value="GJD64416.1"/>
    <property type="molecule type" value="Genomic_DNA"/>
</dbReference>
<protein>
    <submittedName>
        <fullName evidence="1">Uncharacterized protein</fullName>
    </submittedName>
</protein>
<comment type="caution">
    <text evidence="1">The sequence shown here is derived from an EMBL/GenBank/DDBJ whole genome shotgun (WGS) entry which is preliminary data.</text>
</comment>
<evidence type="ECO:0000313" key="2">
    <source>
        <dbReference type="Proteomes" id="UP001055286"/>
    </source>
</evidence>
<dbReference type="AlphaFoldDB" id="A0AA37HF69"/>
<evidence type="ECO:0000313" key="1">
    <source>
        <dbReference type="EMBL" id="GJD64416.1"/>
    </source>
</evidence>
<sequence>MDTAGDAYHFGRDIAGHAIAEIKATALKLDTVEAKEARLARIVTRAHRAISAAAMGRMAAGMSREEAAAWRRDAETSYHEAMRAEVASYEPAG</sequence>
<accession>A0AA37HF69</accession>
<reference evidence="1" key="2">
    <citation type="submission" date="2021-08" db="EMBL/GenBank/DDBJ databases">
        <authorList>
            <person name="Tani A."/>
            <person name="Ola A."/>
            <person name="Ogura Y."/>
            <person name="Katsura K."/>
            <person name="Hayashi T."/>
        </authorList>
    </citation>
    <scope>NUCLEOTIDE SEQUENCE</scope>
    <source>
        <strain evidence="1">JCM 32048</strain>
    </source>
</reference>
<gene>
    <name evidence="1" type="ORF">MPEAHAMD_4598</name>
</gene>
<reference evidence="1" key="1">
    <citation type="journal article" date="2016" name="Front. Microbiol.">
        <title>Genome Sequence of the Piezophilic, Mesophilic Sulfate-Reducing Bacterium Desulfovibrio indicus J2T.</title>
        <authorList>
            <person name="Cao J."/>
            <person name="Maignien L."/>
            <person name="Shao Z."/>
            <person name="Alain K."/>
            <person name="Jebbar M."/>
        </authorList>
    </citation>
    <scope>NUCLEOTIDE SEQUENCE</scope>
    <source>
        <strain evidence="1">JCM 32048</strain>
    </source>
</reference>
<proteinExistence type="predicted"/>
<organism evidence="1 2">
    <name type="scientific">Methylobacterium frigidaeris</name>
    <dbReference type="NCBI Taxonomy" id="2038277"/>
    <lineage>
        <taxon>Bacteria</taxon>
        <taxon>Pseudomonadati</taxon>
        <taxon>Pseudomonadota</taxon>
        <taxon>Alphaproteobacteria</taxon>
        <taxon>Hyphomicrobiales</taxon>
        <taxon>Methylobacteriaceae</taxon>
        <taxon>Methylobacterium</taxon>
    </lineage>
</organism>
<name>A0AA37HF69_9HYPH</name>
<keyword evidence="2" id="KW-1185">Reference proteome</keyword>
<dbReference type="RefSeq" id="WP_238192519.1">
    <property type="nucleotide sequence ID" value="NZ_BPQJ01000025.1"/>
</dbReference>
<dbReference type="Proteomes" id="UP001055286">
    <property type="component" value="Unassembled WGS sequence"/>
</dbReference>